<dbReference type="GO" id="GO:0032451">
    <property type="term" value="F:demethylase activity"/>
    <property type="evidence" value="ECO:0007669"/>
    <property type="project" value="TreeGrafter"/>
</dbReference>
<evidence type="ECO:0000256" key="7">
    <source>
        <dbReference type="ARBA" id="ARBA00022643"/>
    </source>
</evidence>
<comment type="caution">
    <text evidence="12">The sequence shown here is derived from an EMBL/GenBank/DDBJ whole genome shotgun (WGS) entry which is preliminary data.</text>
</comment>
<dbReference type="GO" id="GO:0009235">
    <property type="term" value="P:cobalamin metabolic process"/>
    <property type="evidence" value="ECO:0007669"/>
    <property type="project" value="TreeGrafter"/>
</dbReference>
<comment type="similarity">
    <text evidence="4">Belongs to the MMACHC family.</text>
</comment>
<reference evidence="12 13" key="1">
    <citation type="journal article" date="2016" name="Nat. Commun.">
        <title>Extremotolerant tardigrade genome and improved radiotolerance of human cultured cells by tardigrade-unique protein.</title>
        <authorList>
            <person name="Hashimoto T."/>
            <person name="Horikawa D.D."/>
            <person name="Saito Y."/>
            <person name="Kuwahara H."/>
            <person name="Kozuka-Hata H."/>
            <person name="Shin-I T."/>
            <person name="Minakuchi Y."/>
            <person name="Ohishi K."/>
            <person name="Motoyama A."/>
            <person name="Aizu T."/>
            <person name="Enomoto A."/>
            <person name="Kondo K."/>
            <person name="Tanaka S."/>
            <person name="Hara Y."/>
            <person name="Koshikawa S."/>
            <person name="Sagara H."/>
            <person name="Miura T."/>
            <person name="Yokobori S."/>
            <person name="Miyagawa K."/>
            <person name="Suzuki Y."/>
            <person name="Kubo T."/>
            <person name="Oyama M."/>
            <person name="Kohara Y."/>
            <person name="Fujiyama A."/>
            <person name="Arakawa K."/>
            <person name="Katayama T."/>
            <person name="Toyoda A."/>
            <person name="Kunieda T."/>
        </authorList>
    </citation>
    <scope>NUCLEOTIDE SEQUENCE [LARGE SCALE GENOMIC DNA]</scope>
    <source>
        <strain evidence="12 13">YOKOZUNA-1</strain>
    </source>
</reference>
<dbReference type="CDD" id="cd12959">
    <property type="entry name" value="MMACHC-like"/>
    <property type="match status" value="1"/>
</dbReference>
<evidence type="ECO:0000256" key="1">
    <source>
        <dbReference type="ARBA" id="ARBA00001917"/>
    </source>
</evidence>
<protein>
    <recommendedName>
        <fullName evidence="11">Cyanocobalamin reductase (cyanide-eliminating)</fullName>
    </recommendedName>
</protein>
<evidence type="ECO:0000256" key="8">
    <source>
        <dbReference type="ARBA" id="ARBA00022827"/>
    </source>
</evidence>
<organism evidence="12 13">
    <name type="scientific">Ramazzottius varieornatus</name>
    <name type="common">Water bear</name>
    <name type="synonym">Tardigrade</name>
    <dbReference type="NCBI Taxonomy" id="947166"/>
    <lineage>
        <taxon>Eukaryota</taxon>
        <taxon>Metazoa</taxon>
        <taxon>Ecdysozoa</taxon>
        <taxon>Tardigrada</taxon>
        <taxon>Eutardigrada</taxon>
        <taxon>Parachela</taxon>
        <taxon>Hypsibioidea</taxon>
        <taxon>Ramazzottiidae</taxon>
        <taxon>Ramazzottius</taxon>
    </lineage>
</organism>
<dbReference type="AlphaFoldDB" id="A0A1D1UVX2"/>
<comment type="cofactor">
    <cofactor evidence="1">
        <name>FMN</name>
        <dbReference type="ChEBI" id="CHEBI:58210"/>
    </cofactor>
</comment>
<keyword evidence="5" id="KW-0963">Cytoplasm</keyword>
<dbReference type="InterPro" id="IPR032037">
    <property type="entry name" value="MMACHC"/>
</dbReference>
<dbReference type="Proteomes" id="UP000186922">
    <property type="component" value="Unassembled WGS sequence"/>
</dbReference>
<evidence type="ECO:0000256" key="2">
    <source>
        <dbReference type="ARBA" id="ARBA00001974"/>
    </source>
</evidence>
<keyword evidence="10" id="KW-0560">Oxidoreductase</keyword>
<comment type="subcellular location">
    <subcellularLocation>
        <location evidence="3">Cytoplasm</location>
    </subcellularLocation>
</comment>
<evidence type="ECO:0000256" key="4">
    <source>
        <dbReference type="ARBA" id="ARBA00007762"/>
    </source>
</evidence>
<dbReference type="Pfam" id="PF16690">
    <property type="entry name" value="MMACHC"/>
    <property type="match status" value="1"/>
</dbReference>
<dbReference type="GO" id="GO:0005737">
    <property type="term" value="C:cytoplasm"/>
    <property type="evidence" value="ECO:0007669"/>
    <property type="project" value="UniProtKB-SubCell"/>
</dbReference>
<dbReference type="PANTHER" id="PTHR31457:SF2">
    <property type="entry name" value="CYANOCOBALAMIN REDUCTASE _ ALKYLCOBALAMIN DEALKYLASE"/>
    <property type="match status" value="1"/>
</dbReference>
<sequence>MDLSYFHDGLRNMCPLASKVREDASDSCADGGITSGKCDAPFHEIFQRVCSEMEPRGFEAHSFLVGWYNDIVDEPFRLNYPPNTPAILLLSAPSMFEKTFIPFLLKQDLENLQDPVDRCMVELFTVLRHDWGGAENVNVVHDFELHPNRRPKLLVQTAAHVSGAAFLYQRKNIPPSDHSPKRKMMGLCLHPKYGGWFAIRGCLIFKNLNCDDLPRKEAHNVLVEPADQLNAVELFNYHWRDCRFRDAIDVQAKYSELQQRYFNTPSGQRGPILREIIEKYSNII</sequence>
<dbReference type="GO" id="GO:0033787">
    <property type="term" value="F:cyanocobalamin reductase (cyanide-eliminating) (NADP+) activity"/>
    <property type="evidence" value="ECO:0007669"/>
    <property type="project" value="TreeGrafter"/>
</dbReference>
<evidence type="ECO:0000256" key="6">
    <source>
        <dbReference type="ARBA" id="ARBA00022630"/>
    </source>
</evidence>
<keyword evidence="7" id="KW-0288">FMN</keyword>
<dbReference type="PANTHER" id="PTHR31457">
    <property type="entry name" value="METHYLMALONIC ACIDURIA AND HOMOCYSTINURIA TYPE C PROTEIN"/>
    <property type="match status" value="1"/>
</dbReference>
<evidence type="ECO:0000256" key="11">
    <source>
        <dbReference type="ARBA" id="ARBA00031313"/>
    </source>
</evidence>
<accession>A0A1D1UVX2</accession>
<evidence type="ECO:0000256" key="10">
    <source>
        <dbReference type="ARBA" id="ARBA00023002"/>
    </source>
</evidence>
<dbReference type="GO" id="GO:0071949">
    <property type="term" value="F:FAD binding"/>
    <property type="evidence" value="ECO:0007669"/>
    <property type="project" value="TreeGrafter"/>
</dbReference>
<evidence type="ECO:0000313" key="12">
    <source>
        <dbReference type="EMBL" id="GAU91377.1"/>
    </source>
</evidence>
<evidence type="ECO:0000313" key="13">
    <source>
        <dbReference type="Proteomes" id="UP000186922"/>
    </source>
</evidence>
<keyword evidence="9" id="KW-0521">NADP</keyword>
<dbReference type="EMBL" id="BDGG01000002">
    <property type="protein sequence ID" value="GAU91377.1"/>
    <property type="molecule type" value="Genomic_DNA"/>
</dbReference>
<evidence type="ECO:0000256" key="9">
    <source>
        <dbReference type="ARBA" id="ARBA00022857"/>
    </source>
</evidence>
<keyword evidence="8" id="KW-0274">FAD</keyword>
<proteinExistence type="inferred from homology"/>
<keyword evidence="13" id="KW-1185">Reference proteome</keyword>
<keyword evidence="6" id="KW-0285">Flavoprotein</keyword>
<dbReference type="OrthoDB" id="409189at2759"/>
<comment type="cofactor">
    <cofactor evidence="2">
        <name>FAD</name>
        <dbReference type="ChEBI" id="CHEBI:57692"/>
    </cofactor>
</comment>
<dbReference type="STRING" id="947166.A0A1D1UVX2"/>
<gene>
    <name evidence="12" type="primary">RvY_03640-1</name>
    <name evidence="12" type="synonym">RvY_03640.1</name>
    <name evidence="12" type="ORF">RvY_03640</name>
</gene>
<evidence type="ECO:0000256" key="3">
    <source>
        <dbReference type="ARBA" id="ARBA00004496"/>
    </source>
</evidence>
<evidence type="ECO:0000256" key="5">
    <source>
        <dbReference type="ARBA" id="ARBA00022490"/>
    </source>
</evidence>
<name>A0A1D1UVX2_RAMVA</name>